<comment type="caution">
    <text evidence="3">The sequence shown here is derived from an EMBL/GenBank/DDBJ whole genome shotgun (WGS) entry which is preliminary data.</text>
</comment>
<dbReference type="CDD" id="cd00531">
    <property type="entry name" value="NTF2_like"/>
    <property type="match status" value="1"/>
</dbReference>
<dbReference type="InterPro" id="IPR037401">
    <property type="entry name" value="SnoaL-like"/>
</dbReference>
<dbReference type="EMBL" id="WIXO01000001">
    <property type="protein sequence ID" value="MTE20982.1"/>
    <property type="molecule type" value="Genomic_DNA"/>
</dbReference>
<organism evidence="3 4">
    <name type="scientific">Streptomyces taklimakanensis</name>
    <dbReference type="NCBI Taxonomy" id="2569853"/>
    <lineage>
        <taxon>Bacteria</taxon>
        <taxon>Bacillati</taxon>
        <taxon>Actinomycetota</taxon>
        <taxon>Actinomycetes</taxon>
        <taxon>Kitasatosporales</taxon>
        <taxon>Streptomycetaceae</taxon>
        <taxon>Streptomyces</taxon>
    </lineage>
</organism>
<proteinExistence type="predicted"/>
<dbReference type="SUPFAM" id="SSF54427">
    <property type="entry name" value="NTF2-like"/>
    <property type="match status" value="1"/>
</dbReference>
<dbReference type="AlphaFoldDB" id="A0A6G2BGF1"/>
<dbReference type="InterPro" id="IPR032710">
    <property type="entry name" value="NTF2-like_dom_sf"/>
</dbReference>
<feature type="domain" description="SnoaL-like" evidence="2">
    <location>
        <begin position="17"/>
        <end position="146"/>
    </location>
</feature>
<evidence type="ECO:0000256" key="1">
    <source>
        <dbReference type="SAM" id="MobiDB-lite"/>
    </source>
</evidence>
<name>A0A6G2BGF1_9ACTN</name>
<sequence length="182" mass="20660">MTVTDDEPTDLREALRVLADRAEINDLIDRYVIALDTQDDYGFDDAWPRAVFTEDARVEFPVGTFTGLEGLARFHYEAKAKFDRTHHLSANHSIGLHGDVAILRVHLIASHVHRADGPDPGGRFDIGGYCDGEAVRTAEGWRLRFWKFHLMWSAGDGPARGPEPWRLRTAQPRPRAEHQRHV</sequence>
<reference evidence="3 4" key="1">
    <citation type="submission" date="2019-11" db="EMBL/GenBank/DDBJ databases">
        <authorList>
            <person name="Yuan L."/>
        </authorList>
    </citation>
    <scope>NUCLEOTIDE SEQUENCE [LARGE SCALE GENOMIC DNA]</scope>
    <source>
        <strain evidence="3 4">TRM43335</strain>
    </source>
</reference>
<dbReference type="OrthoDB" id="2599042at2"/>
<accession>A0A6G2BGF1</accession>
<evidence type="ECO:0000313" key="3">
    <source>
        <dbReference type="EMBL" id="MTE20982.1"/>
    </source>
</evidence>
<feature type="region of interest" description="Disordered" evidence="1">
    <location>
        <begin position="161"/>
        <end position="182"/>
    </location>
</feature>
<dbReference type="Gene3D" id="3.10.450.50">
    <property type="match status" value="1"/>
</dbReference>
<keyword evidence="4" id="KW-1185">Reference proteome</keyword>
<evidence type="ECO:0000313" key="4">
    <source>
        <dbReference type="Proteomes" id="UP000473014"/>
    </source>
</evidence>
<dbReference type="Proteomes" id="UP000473014">
    <property type="component" value="Unassembled WGS sequence"/>
</dbReference>
<dbReference type="Pfam" id="PF13577">
    <property type="entry name" value="SnoaL_4"/>
    <property type="match status" value="1"/>
</dbReference>
<protein>
    <submittedName>
        <fullName evidence="3">Nuclear transport factor 2 family protein</fullName>
    </submittedName>
</protein>
<evidence type="ECO:0000259" key="2">
    <source>
        <dbReference type="Pfam" id="PF13577"/>
    </source>
</evidence>
<dbReference type="RefSeq" id="WP_155071886.1">
    <property type="nucleotide sequence ID" value="NZ_WIXO01000001.1"/>
</dbReference>
<gene>
    <name evidence="3" type="ORF">F0L17_18030</name>
</gene>